<evidence type="ECO:0000313" key="1">
    <source>
        <dbReference type="EMBL" id="KAK1325936.1"/>
    </source>
</evidence>
<protein>
    <submittedName>
        <fullName evidence="1">Uncharacterized protein</fullName>
    </submittedName>
</protein>
<proteinExistence type="predicted"/>
<dbReference type="AlphaFoldDB" id="A0AAV9FJT4"/>
<reference evidence="1" key="2">
    <citation type="submission" date="2023-06" db="EMBL/GenBank/DDBJ databases">
        <authorList>
            <person name="Ma L."/>
            <person name="Liu K.-W."/>
            <person name="Li Z."/>
            <person name="Hsiao Y.-Y."/>
            <person name="Qi Y."/>
            <person name="Fu T."/>
            <person name="Tang G."/>
            <person name="Zhang D."/>
            <person name="Sun W.-H."/>
            <person name="Liu D.-K."/>
            <person name="Li Y."/>
            <person name="Chen G.-Z."/>
            <person name="Liu X.-D."/>
            <person name="Liao X.-Y."/>
            <person name="Jiang Y.-T."/>
            <person name="Yu X."/>
            <person name="Hao Y."/>
            <person name="Huang J."/>
            <person name="Zhao X.-W."/>
            <person name="Ke S."/>
            <person name="Chen Y.-Y."/>
            <person name="Wu W.-L."/>
            <person name="Hsu J.-L."/>
            <person name="Lin Y.-F."/>
            <person name="Huang M.-D."/>
            <person name="Li C.-Y."/>
            <person name="Huang L."/>
            <person name="Wang Z.-W."/>
            <person name="Zhao X."/>
            <person name="Zhong W.-Y."/>
            <person name="Peng D.-H."/>
            <person name="Ahmad S."/>
            <person name="Lan S."/>
            <person name="Zhang J.-S."/>
            <person name="Tsai W.-C."/>
            <person name="Van De Peer Y."/>
            <person name="Liu Z.-J."/>
        </authorList>
    </citation>
    <scope>NUCLEOTIDE SEQUENCE</scope>
    <source>
        <strain evidence="1">CP</strain>
        <tissue evidence="1">Leaves</tissue>
    </source>
</reference>
<organism evidence="1 2">
    <name type="scientific">Acorus calamus</name>
    <name type="common">Sweet flag</name>
    <dbReference type="NCBI Taxonomy" id="4465"/>
    <lineage>
        <taxon>Eukaryota</taxon>
        <taxon>Viridiplantae</taxon>
        <taxon>Streptophyta</taxon>
        <taxon>Embryophyta</taxon>
        <taxon>Tracheophyta</taxon>
        <taxon>Spermatophyta</taxon>
        <taxon>Magnoliopsida</taxon>
        <taxon>Liliopsida</taxon>
        <taxon>Acoraceae</taxon>
        <taxon>Acorus</taxon>
    </lineage>
</organism>
<reference evidence="1" key="1">
    <citation type="journal article" date="2023" name="Nat. Commun.">
        <title>Diploid and tetraploid genomes of Acorus and the evolution of monocots.</title>
        <authorList>
            <person name="Ma L."/>
            <person name="Liu K.W."/>
            <person name="Li Z."/>
            <person name="Hsiao Y.Y."/>
            <person name="Qi Y."/>
            <person name="Fu T."/>
            <person name="Tang G.D."/>
            <person name="Zhang D."/>
            <person name="Sun W.H."/>
            <person name="Liu D.K."/>
            <person name="Li Y."/>
            <person name="Chen G.Z."/>
            <person name="Liu X.D."/>
            <person name="Liao X.Y."/>
            <person name="Jiang Y.T."/>
            <person name="Yu X."/>
            <person name="Hao Y."/>
            <person name="Huang J."/>
            <person name="Zhao X.W."/>
            <person name="Ke S."/>
            <person name="Chen Y.Y."/>
            <person name="Wu W.L."/>
            <person name="Hsu J.L."/>
            <person name="Lin Y.F."/>
            <person name="Huang M.D."/>
            <person name="Li C.Y."/>
            <person name="Huang L."/>
            <person name="Wang Z.W."/>
            <person name="Zhao X."/>
            <person name="Zhong W.Y."/>
            <person name="Peng D.H."/>
            <person name="Ahmad S."/>
            <person name="Lan S."/>
            <person name="Zhang J.S."/>
            <person name="Tsai W.C."/>
            <person name="Van de Peer Y."/>
            <person name="Liu Z.J."/>
        </authorList>
    </citation>
    <scope>NUCLEOTIDE SEQUENCE</scope>
    <source>
        <strain evidence="1">CP</strain>
    </source>
</reference>
<name>A0AAV9FJT4_ACOCL</name>
<dbReference type="Proteomes" id="UP001180020">
    <property type="component" value="Unassembled WGS sequence"/>
</dbReference>
<keyword evidence="2" id="KW-1185">Reference proteome</keyword>
<sequence length="109" mass="11849">MVLLSNPRSAGSGVPSPGLIMPEPARAVSAVPQLNTVSTTQLLQSSAISDQVKPAVPLQLVGEQVHDPWRRNQHDQGRVVGFKLRGEGEGALLQQYRSYIWEGWGAKFC</sequence>
<dbReference type="EMBL" id="JAUJYO010000001">
    <property type="protein sequence ID" value="KAK1325936.1"/>
    <property type="molecule type" value="Genomic_DNA"/>
</dbReference>
<accession>A0AAV9FJT4</accession>
<evidence type="ECO:0000313" key="2">
    <source>
        <dbReference type="Proteomes" id="UP001180020"/>
    </source>
</evidence>
<comment type="caution">
    <text evidence="1">The sequence shown here is derived from an EMBL/GenBank/DDBJ whole genome shotgun (WGS) entry which is preliminary data.</text>
</comment>
<gene>
    <name evidence="1" type="ORF">QJS10_CPA01g00458</name>
</gene>